<name>A0A1T5AM24_9BACT</name>
<dbReference type="EMBL" id="FUYQ01000004">
    <property type="protein sequence ID" value="SKB35857.1"/>
    <property type="molecule type" value="Genomic_DNA"/>
</dbReference>
<dbReference type="PROSITE" id="PS51459">
    <property type="entry name" value="FIDO"/>
    <property type="match status" value="1"/>
</dbReference>
<gene>
    <name evidence="2" type="ORF">SAMN05660349_00740</name>
</gene>
<dbReference type="InterPro" id="IPR036597">
    <property type="entry name" value="Fido-like_dom_sf"/>
</dbReference>
<evidence type="ECO:0000313" key="2">
    <source>
        <dbReference type="EMBL" id="SKB35857.1"/>
    </source>
</evidence>
<evidence type="ECO:0000313" key="3">
    <source>
        <dbReference type="Proteomes" id="UP000190852"/>
    </source>
</evidence>
<dbReference type="PANTHER" id="PTHR39426">
    <property type="entry name" value="HOMOLOGY TO DEATH-ON-CURING PROTEIN OF PHAGE P1"/>
    <property type="match status" value="1"/>
</dbReference>
<protein>
    <submittedName>
        <fullName evidence="2">Death on curing protein</fullName>
    </submittedName>
</protein>
<dbReference type="AlphaFoldDB" id="A0A1T5AM24"/>
<sequence>MSNQIKYLSFEEVLEVYSKTIEKSGGGLLGILDKGKIESIIDFIQNDDYYPDFVSKLNYLVFRFCSGHCFQDGNKRVALTLGVCFLLKNGHYWAACIFMKRLEAIIYHIAAGRINQELSVRILKCVVDGSDFDEELQIDIAHAMLPDSPVF</sequence>
<dbReference type="InterPro" id="IPR003812">
    <property type="entry name" value="Fido"/>
</dbReference>
<dbReference type="GO" id="GO:0016301">
    <property type="term" value="F:kinase activity"/>
    <property type="evidence" value="ECO:0007669"/>
    <property type="project" value="InterPro"/>
</dbReference>
<dbReference type="Gene3D" id="1.20.120.1870">
    <property type="entry name" value="Fic/DOC protein, Fido domain"/>
    <property type="match status" value="1"/>
</dbReference>
<accession>A0A1T5AM24</accession>
<dbReference type="InterPro" id="IPR053737">
    <property type="entry name" value="Type_II_TA_Toxin"/>
</dbReference>
<dbReference type="InterPro" id="IPR006440">
    <property type="entry name" value="Doc"/>
</dbReference>
<proteinExistence type="predicted"/>
<evidence type="ECO:0000259" key="1">
    <source>
        <dbReference type="PROSITE" id="PS51459"/>
    </source>
</evidence>
<dbReference type="PANTHER" id="PTHR39426:SF1">
    <property type="entry name" value="HOMOLOGY TO DEATH-ON-CURING PROTEIN OF PHAGE P1"/>
    <property type="match status" value="1"/>
</dbReference>
<dbReference type="SUPFAM" id="SSF140931">
    <property type="entry name" value="Fic-like"/>
    <property type="match status" value="1"/>
</dbReference>
<reference evidence="3" key="1">
    <citation type="submission" date="2017-02" db="EMBL/GenBank/DDBJ databases">
        <authorList>
            <person name="Varghese N."/>
            <person name="Submissions S."/>
        </authorList>
    </citation>
    <scope>NUCLEOTIDE SEQUENCE [LARGE SCALE GENOMIC DNA]</scope>
    <source>
        <strain evidence="3">DSM 24967</strain>
    </source>
</reference>
<keyword evidence="3" id="KW-1185">Reference proteome</keyword>
<dbReference type="RefSeq" id="WP_079682448.1">
    <property type="nucleotide sequence ID" value="NZ_FUYQ01000004.1"/>
</dbReference>
<organism evidence="2 3">
    <name type="scientific">Parabacteroides chartae</name>
    <dbReference type="NCBI Taxonomy" id="1037355"/>
    <lineage>
        <taxon>Bacteria</taxon>
        <taxon>Pseudomonadati</taxon>
        <taxon>Bacteroidota</taxon>
        <taxon>Bacteroidia</taxon>
        <taxon>Bacteroidales</taxon>
        <taxon>Tannerellaceae</taxon>
        <taxon>Parabacteroides</taxon>
    </lineage>
</organism>
<dbReference type="Proteomes" id="UP000190852">
    <property type="component" value="Unassembled WGS sequence"/>
</dbReference>
<feature type="domain" description="Fido" evidence="1">
    <location>
        <begin position="8"/>
        <end position="124"/>
    </location>
</feature>
<dbReference type="Pfam" id="PF02661">
    <property type="entry name" value="Fic"/>
    <property type="match status" value="1"/>
</dbReference>